<dbReference type="Proteomes" id="UP000714275">
    <property type="component" value="Unassembled WGS sequence"/>
</dbReference>
<name>A0A9P7D4W7_9AGAM</name>
<reference evidence="1" key="1">
    <citation type="journal article" date="2020" name="New Phytol.">
        <title>Comparative genomics reveals dynamic genome evolution in host specialist ectomycorrhizal fungi.</title>
        <authorList>
            <person name="Lofgren L.A."/>
            <person name="Nguyen N.H."/>
            <person name="Vilgalys R."/>
            <person name="Ruytinx J."/>
            <person name="Liao H.L."/>
            <person name="Branco S."/>
            <person name="Kuo A."/>
            <person name="LaButti K."/>
            <person name="Lipzen A."/>
            <person name="Andreopoulos W."/>
            <person name="Pangilinan J."/>
            <person name="Riley R."/>
            <person name="Hundley H."/>
            <person name="Na H."/>
            <person name="Barry K."/>
            <person name="Grigoriev I.V."/>
            <person name="Stajich J.E."/>
            <person name="Kennedy P.G."/>
        </authorList>
    </citation>
    <scope>NUCLEOTIDE SEQUENCE</scope>
    <source>
        <strain evidence="1">DOB743</strain>
    </source>
</reference>
<keyword evidence="2" id="KW-1185">Reference proteome</keyword>
<evidence type="ECO:0000313" key="1">
    <source>
        <dbReference type="EMBL" id="KAG1778651.1"/>
    </source>
</evidence>
<organism evidence="1 2">
    <name type="scientific">Suillus placidus</name>
    <dbReference type="NCBI Taxonomy" id="48579"/>
    <lineage>
        <taxon>Eukaryota</taxon>
        <taxon>Fungi</taxon>
        <taxon>Dikarya</taxon>
        <taxon>Basidiomycota</taxon>
        <taxon>Agaricomycotina</taxon>
        <taxon>Agaricomycetes</taxon>
        <taxon>Agaricomycetidae</taxon>
        <taxon>Boletales</taxon>
        <taxon>Suillineae</taxon>
        <taxon>Suillaceae</taxon>
        <taxon>Suillus</taxon>
    </lineage>
</organism>
<comment type="caution">
    <text evidence="1">The sequence shown here is derived from an EMBL/GenBank/DDBJ whole genome shotgun (WGS) entry which is preliminary data.</text>
</comment>
<protein>
    <submittedName>
        <fullName evidence="1">Uncharacterized protein</fullName>
    </submittedName>
</protein>
<evidence type="ECO:0000313" key="2">
    <source>
        <dbReference type="Proteomes" id="UP000714275"/>
    </source>
</evidence>
<gene>
    <name evidence="1" type="ORF">EV702DRAFT_1196164</name>
</gene>
<dbReference type="EMBL" id="JABBWD010000015">
    <property type="protein sequence ID" value="KAG1778651.1"/>
    <property type="molecule type" value="Genomic_DNA"/>
</dbReference>
<dbReference type="AlphaFoldDB" id="A0A9P7D4W7"/>
<proteinExistence type="predicted"/>
<dbReference type="OrthoDB" id="2677129at2759"/>
<accession>A0A9P7D4W7</accession>
<sequence>MLVFVCSGLVSLNLSCKDANYLNKHLSSMTESDDEAPKQPPLNAEELAVLENYLEQWTSTSGQERNVVWGDVTKEARPQAPDMSAKLLRSRKDVYRKWLQNHGGKKDLKPPIKLGWKWTYRTVVESLRKRELLKKIEDETGAKPGEPKMMHHHAKYLMEMENSLTEKEVEEAAQMAAKWNQQGVPTEVQADVVRRKSEDILRYMAQEMFKKAGMRLFMMSVWKNEEGKLMVSSHDYNDELRNGESFMKTCDWQTILPEWEGYVTKQFKTEFADEPVVKKGRKDNTYTLEIGADGLPVLPDHAEMDSNTRKAIVRAFLNWHYHM</sequence>